<dbReference type="Proteomes" id="UP000750334">
    <property type="component" value="Unassembled WGS sequence"/>
</dbReference>
<dbReference type="EMBL" id="PUHR01000318">
    <property type="protein sequence ID" value="KAG0654852.1"/>
    <property type="molecule type" value="Genomic_DNA"/>
</dbReference>
<evidence type="ECO:0000313" key="17">
    <source>
        <dbReference type="Proteomes" id="UP000750334"/>
    </source>
</evidence>
<keyword evidence="5" id="KW-0963">Cytoplasm</keyword>
<evidence type="ECO:0000256" key="11">
    <source>
        <dbReference type="ARBA" id="ARBA00023242"/>
    </source>
</evidence>
<comment type="similarity">
    <text evidence="3">Belongs to the SNU71 family.</text>
</comment>
<name>A0A9P6VTY4_MAUEX</name>
<keyword evidence="10" id="KW-0508">mRNA splicing</keyword>
<evidence type="ECO:0000256" key="6">
    <source>
        <dbReference type="ARBA" id="ARBA00022664"/>
    </source>
</evidence>
<dbReference type="Pfam" id="PF24825">
    <property type="entry name" value="SNU71_RBD"/>
    <property type="match status" value="1"/>
</dbReference>
<sequence length="600" mass="69624">MENVIFVCPQKFLISQSKWTSDTERKGFIPILRADLPKLEDSLNKTIDKNRIVLTDANGKPNSKGIKNNQSTDKITNKENSGIITNKSDAYDRKSRKLSKYQPIKQFLPISLKQQLHTISIKGVKSNLTESGIDNFLNALIELFLTDLEVDEQKKYPLDTIVECWTSVSSAGIPEQTLFVRFKQDILIYPHVVLFLKELLGKTLQICYDSNVSLFIKDILSASSIPKISITEQDEDKFSQLIERINSDDKSIEKDNYDESSTEYHIDLNTLNDIPMDDLDQLCKDIIEFRTKVVTMEKEKNQQEIYNERERQRTQMMKMFDRIKVNSSSKDEKSNGDISMDVEQENDQDMNDSEDKEDIEKQESNRRYLELLSTLNSNIEPRILKIHSNLESATNYENVLIENISINKKELIRLGNDEFYDHHRSFKELEEIKDKEDKDTVGDDVDMPVVKTTTGISEGESVRETENEEKVGNVINIKFAFKKAIDNSANEKTEELEGGQRSSETVETLEEKISENERDDILPFIDQDLTGRLSRLRKSKFIDELVKEYLGVYEDELVDYIFENITEHKSKQVLLDDLKETFDDDAIVMVDRIWERKEFE</sequence>
<dbReference type="Pfam" id="PF24826">
    <property type="entry name" value="SNU71_N"/>
    <property type="match status" value="1"/>
</dbReference>
<dbReference type="GO" id="GO:0006397">
    <property type="term" value="P:mRNA processing"/>
    <property type="evidence" value="ECO:0007669"/>
    <property type="project" value="UniProtKB-KW"/>
</dbReference>
<dbReference type="GO" id="GO:0003723">
    <property type="term" value="F:RNA binding"/>
    <property type="evidence" value="ECO:0007669"/>
    <property type="project" value="UniProtKB-KW"/>
</dbReference>
<dbReference type="GO" id="GO:0005737">
    <property type="term" value="C:cytoplasm"/>
    <property type="evidence" value="ECO:0007669"/>
    <property type="project" value="UniProtKB-SubCell"/>
</dbReference>
<evidence type="ECO:0000256" key="14">
    <source>
        <dbReference type="SAM" id="MobiDB-lite"/>
    </source>
</evidence>
<dbReference type="OrthoDB" id="6275295at2759"/>
<evidence type="ECO:0000313" key="16">
    <source>
        <dbReference type="EMBL" id="KAG0654852.1"/>
    </source>
</evidence>
<comment type="caution">
    <text evidence="16">The sequence shown here is derived from an EMBL/GenBank/DDBJ whole genome shotgun (WGS) entry which is preliminary data.</text>
</comment>
<dbReference type="SMART" id="SM00311">
    <property type="entry name" value="PWI"/>
    <property type="match status" value="1"/>
</dbReference>
<protein>
    <recommendedName>
        <fullName evidence="4">U1 small nuclear ribonucleoprotein component SNU71</fullName>
    </recommendedName>
</protein>
<dbReference type="GO" id="GO:0005681">
    <property type="term" value="C:spliceosomal complex"/>
    <property type="evidence" value="ECO:0007669"/>
    <property type="project" value="UniProtKB-KW"/>
</dbReference>
<comment type="subcellular location">
    <subcellularLocation>
        <location evidence="2">Cytoplasm</location>
    </subcellularLocation>
    <subcellularLocation>
        <location evidence="1">Nucleus</location>
    </subcellularLocation>
</comment>
<dbReference type="Gene3D" id="1.20.1390.10">
    <property type="entry name" value="PWI domain"/>
    <property type="match status" value="1"/>
</dbReference>
<evidence type="ECO:0000256" key="4">
    <source>
        <dbReference type="ARBA" id="ARBA00014280"/>
    </source>
</evidence>
<gene>
    <name evidence="16" type="primary">SNU71</name>
    <name evidence="16" type="ORF">C6P45_003228</name>
</gene>
<keyword evidence="7" id="KW-0747">Spliceosome</keyword>
<keyword evidence="17" id="KW-1185">Reference proteome</keyword>
<dbReference type="InterPro" id="IPR057542">
    <property type="entry name" value="SNU71_RBD"/>
</dbReference>
<evidence type="ECO:0000256" key="5">
    <source>
        <dbReference type="ARBA" id="ARBA00022490"/>
    </source>
</evidence>
<evidence type="ECO:0000259" key="15">
    <source>
        <dbReference type="SMART" id="SM00311"/>
    </source>
</evidence>
<accession>A0A9P6VTY4</accession>
<keyword evidence="9" id="KW-0175">Coiled coil</keyword>
<organism evidence="16 17">
    <name type="scientific">Maudiozyma exigua</name>
    <name type="common">Yeast</name>
    <name type="synonym">Kazachstania exigua</name>
    <dbReference type="NCBI Taxonomy" id="34358"/>
    <lineage>
        <taxon>Eukaryota</taxon>
        <taxon>Fungi</taxon>
        <taxon>Dikarya</taxon>
        <taxon>Ascomycota</taxon>
        <taxon>Saccharomycotina</taxon>
        <taxon>Saccharomycetes</taxon>
        <taxon>Saccharomycetales</taxon>
        <taxon>Saccharomycetaceae</taxon>
        <taxon>Maudiozyma</taxon>
    </lineage>
</organism>
<feature type="compositionally biased region" description="Acidic residues" evidence="14">
    <location>
        <begin position="340"/>
        <end position="357"/>
    </location>
</feature>
<feature type="domain" description="PWI" evidence="15">
    <location>
        <begin position="530"/>
        <end position="600"/>
    </location>
</feature>
<reference evidence="16 17" key="1">
    <citation type="submission" date="2020-11" db="EMBL/GenBank/DDBJ databases">
        <title>Kefir isolates.</title>
        <authorList>
            <person name="Marcisauskas S."/>
            <person name="Kim Y."/>
            <person name="Blasche S."/>
        </authorList>
    </citation>
    <scope>NUCLEOTIDE SEQUENCE [LARGE SCALE GENOMIC DNA]</scope>
    <source>
        <strain evidence="16 17">OG2</strain>
    </source>
</reference>
<keyword evidence="6" id="KW-0507">mRNA processing</keyword>
<keyword evidence="8" id="KW-0694">RNA-binding</keyword>
<dbReference type="GO" id="GO:0008380">
    <property type="term" value="P:RNA splicing"/>
    <property type="evidence" value="ECO:0007669"/>
    <property type="project" value="UniProtKB-KW"/>
</dbReference>
<dbReference type="InterPro" id="IPR002483">
    <property type="entry name" value="PWI_dom"/>
</dbReference>
<evidence type="ECO:0000256" key="9">
    <source>
        <dbReference type="ARBA" id="ARBA00023054"/>
    </source>
</evidence>
<feature type="region of interest" description="Disordered" evidence="14">
    <location>
        <begin position="323"/>
        <end position="362"/>
    </location>
</feature>
<dbReference type="AlphaFoldDB" id="A0A9P6VTY4"/>
<proteinExistence type="inferred from homology"/>
<evidence type="ECO:0000256" key="2">
    <source>
        <dbReference type="ARBA" id="ARBA00004496"/>
    </source>
</evidence>
<evidence type="ECO:0000256" key="10">
    <source>
        <dbReference type="ARBA" id="ARBA00023187"/>
    </source>
</evidence>
<evidence type="ECO:0000256" key="12">
    <source>
        <dbReference type="ARBA" id="ARBA00023274"/>
    </source>
</evidence>
<evidence type="ECO:0000256" key="3">
    <source>
        <dbReference type="ARBA" id="ARBA00005544"/>
    </source>
</evidence>
<keyword evidence="11" id="KW-0539">Nucleus</keyword>
<evidence type="ECO:0000256" key="13">
    <source>
        <dbReference type="ARBA" id="ARBA00025004"/>
    </source>
</evidence>
<keyword evidence="12" id="KW-0687">Ribonucleoprotein</keyword>
<dbReference type="InterPro" id="IPR057543">
    <property type="entry name" value="SNU71_N"/>
</dbReference>
<evidence type="ECO:0000256" key="1">
    <source>
        <dbReference type="ARBA" id="ARBA00004123"/>
    </source>
</evidence>
<feature type="compositionally biased region" description="Basic and acidic residues" evidence="14">
    <location>
        <begin position="323"/>
        <end position="335"/>
    </location>
</feature>
<evidence type="ECO:0000256" key="8">
    <source>
        <dbReference type="ARBA" id="ARBA00022884"/>
    </source>
</evidence>
<evidence type="ECO:0000256" key="7">
    <source>
        <dbReference type="ARBA" id="ARBA00022728"/>
    </source>
</evidence>
<comment type="function">
    <text evidence="13">Component of the U1 snRNP particle, which recognizes and binds the 5'-splice site of pre-mRNA. Together with other non-snRNP factors, U1 snRNP forms the spliceosomal commitment complex, that targets pre-mRNA to the splicing pathway.</text>
</comment>